<dbReference type="InterPro" id="IPR003657">
    <property type="entry name" value="WRKY_dom"/>
</dbReference>
<dbReference type="PROSITE" id="PS50811">
    <property type="entry name" value="WRKY"/>
    <property type="match status" value="1"/>
</dbReference>
<feature type="domain" description="WRKY" evidence="9">
    <location>
        <begin position="152"/>
        <end position="218"/>
    </location>
</feature>
<dbReference type="Pfam" id="PF03106">
    <property type="entry name" value="WRKY"/>
    <property type="match status" value="1"/>
</dbReference>
<dbReference type="InterPro" id="IPR044810">
    <property type="entry name" value="WRKY_plant"/>
</dbReference>
<evidence type="ECO:0000256" key="1">
    <source>
        <dbReference type="ARBA" id="ARBA00004123"/>
    </source>
</evidence>
<dbReference type="AlphaFoldDB" id="A0A8J5E818"/>
<dbReference type="SMART" id="SM00774">
    <property type="entry name" value="WRKY"/>
    <property type="match status" value="1"/>
</dbReference>
<keyword evidence="3" id="KW-0805">Transcription regulation</keyword>
<reference evidence="10 11" key="1">
    <citation type="submission" date="2020-08" db="EMBL/GenBank/DDBJ databases">
        <title>Plant Genome Project.</title>
        <authorList>
            <person name="Zhang R.-G."/>
        </authorList>
    </citation>
    <scope>NUCLEOTIDE SEQUENCE [LARGE SCALE GENOMIC DNA]</scope>
    <source>
        <tissue evidence="10">Rhizome</tissue>
    </source>
</reference>
<feature type="region of interest" description="Disordered" evidence="8">
    <location>
        <begin position="79"/>
        <end position="125"/>
    </location>
</feature>
<evidence type="ECO:0000256" key="2">
    <source>
        <dbReference type="ARBA" id="ARBA00008189"/>
    </source>
</evidence>
<evidence type="ECO:0000313" key="11">
    <source>
        <dbReference type="Proteomes" id="UP000734854"/>
    </source>
</evidence>
<keyword evidence="11" id="KW-1185">Reference proteome</keyword>
<dbReference type="PANTHER" id="PTHR31429:SF114">
    <property type="entry name" value="WRKY TRANSCRIPTION FACTOR WRKY71"/>
    <property type="match status" value="1"/>
</dbReference>
<comment type="subcellular location">
    <subcellularLocation>
        <location evidence="1">Nucleus</location>
    </subcellularLocation>
</comment>
<protein>
    <recommendedName>
        <fullName evidence="9">WRKY domain-containing protein</fullName>
    </recommendedName>
</protein>
<evidence type="ECO:0000313" key="10">
    <source>
        <dbReference type="EMBL" id="KAG6466124.1"/>
    </source>
</evidence>
<keyword evidence="5" id="KW-0804">Transcription</keyword>
<evidence type="ECO:0000256" key="3">
    <source>
        <dbReference type="ARBA" id="ARBA00023015"/>
    </source>
</evidence>
<feature type="coiled-coil region" evidence="7">
    <location>
        <begin position="40"/>
        <end position="74"/>
    </location>
</feature>
<accession>A0A8J5E818</accession>
<evidence type="ECO:0000256" key="7">
    <source>
        <dbReference type="SAM" id="Coils"/>
    </source>
</evidence>
<dbReference type="FunFam" id="2.20.25.80:FF:000008">
    <property type="entry name" value="WRKY transcription factor 40"/>
    <property type="match status" value="1"/>
</dbReference>
<keyword evidence="4" id="KW-0238">DNA-binding</keyword>
<proteinExistence type="inferred from homology"/>
<comment type="similarity">
    <text evidence="2">Belongs to the WRKY group II-a family.</text>
</comment>
<comment type="caution">
    <text evidence="10">The sequence shown here is derived from an EMBL/GenBank/DDBJ whole genome shotgun (WGS) entry which is preliminary data.</text>
</comment>
<dbReference type="Proteomes" id="UP000734854">
    <property type="component" value="Unassembled WGS sequence"/>
</dbReference>
<evidence type="ECO:0000259" key="9">
    <source>
        <dbReference type="PROSITE" id="PS50811"/>
    </source>
</evidence>
<evidence type="ECO:0000256" key="6">
    <source>
        <dbReference type="ARBA" id="ARBA00023242"/>
    </source>
</evidence>
<dbReference type="GO" id="GO:0051707">
    <property type="term" value="P:response to other organism"/>
    <property type="evidence" value="ECO:0007669"/>
    <property type="project" value="UniProtKB-ARBA"/>
</dbReference>
<dbReference type="GO" id="GO:0003700">
    <property type="term" value="F:DNA-binding transcription factor activity"/>
    <property type="evidence" value="ECO:0007669"/>
    <property type="project" value="InterPro"/>
</dbReference>
<sequence>MEVARLNRPFIDLNLSIGSSLCFFPGDPPSFPDDQIRVQIKVLKVELDRASEENKKLKEMVANMVDKYKALQSHVSRLGTPSNDVVDGVNSSDGGSVSPATNSKRKRDLSGDKAPILESTSSADELNSCKRVREETMKPKISKLYVHTDPSDTSLVVRDGYQWRKYGQKVTRDNPCPRAYFRCSFAPSCPVKKKVQRSAEDTSMLVATYEGEHNHGHQPHQPPATGTKIPAIEVSLMKSKKAEEGLKPSPELSRSLVEQMAASLTNDPAFKSALAVALSGRMLH</sequence>
<dbReference type="GO" id="GO:0043565">
    <property type="term" value="F:sequence-specific DNA binding"/>
    <property type="evidence" value="ECO:0007669"/>
    <property type="project" value="InterPro"/>
</dbReference>
<dbReference type="PANTHER" id="PTHR31429">
    <property type="entry name" value="WRKY TRANSCRIPTION FACTOR 36-RELATED"/>
    <property type="match status" value="1"/>
</dbReference>
<evidence type="ECO:0000256" key="4">
    <source>
        <dbReference type="ARBA" id="ARBA00023125"/>
    </source>
</evidence>
<dbReference type="EMBL" id="JACMSC010000196">
    <property type="protein sequence ID" value="KAG6466124.1"/>
    <property type="molecule type" value="Genomic_DNA"/>
</dbReference>
<keyword evidence="6" id="KW-0539">Nucleus</keyword>
<organism evidence="10 11">
    <name type="scientific">Zingiber officinale</name>
    <name type="common">Ginger</name>
    <name type="synonym">Amomum zingiber</name>
    <dbReference type="NCBI Taxonomy" id="94328"/>
    <lineage>
        <taxon>Eukaryota</taxon>
        <taxon>Viridiplantae</taxon>
        <taxon>Streptophyta</taxon>
        <taxon>Embryophyta</taxon>
        <taxon>Tracheophyta</taxon>
        <taxon>Spermatophyta</taxon>
        <taxon>Magnoliopsida</taxon>
        <taxon>Liliopsida</taxon>
        <taxon>Zingiberales</taxon>
        <taxon>Zingiberaceae</taxon>
        <taxon>Zingiber</taxon>
    </lineage>
</organism>
<dbReference type="GO" id="GO:0005634">
    <property type="term" value="C:nucleus"/>
    <property type="evidence" value="ECO:0007669"/>
    <property type="project" value="UniProtKB-SubCell"/>
</dbReference>
<dbReference type="OrthoDB" id="1879341at2759"/>
<name>A0A8J5E818_ZINOF</name>
<evidence type="ECO:0000256" key="8">
    <source>
        <dbReference type="SAM" id="MobiDB-lite"/>
    </source>
</evidence>
<gene>
    <name evidence="10" type="ORF">ZIOFF_076075</name>
</gene>
<evidence type="ECO:0000256" key="5">
    <source>
        <dbReference type="ARBA" id="ARBA00023163"/>
    </source>
</evidence>
<feature type="compositionally biased region" description="Low complexity" evidence="8">
    <location>
        <begin position="82"/>
        <end position="98"/>
    </location>
</feature>
<keyword evidence="7" id="KW-0175">Coiled coil</keyword>